<keyword evidence="9 10" id="KW-0234">DNA repair</keyword>
<evidence type="ECO:0000259" key="11">
    <source>
        <dbReference type="Pfam" id="PF02463"/>
    </source>
</evidence>
<keyword evidence="5 9" id="KW-0235">DNA replication</keyword>
<proteinExistence type="inferred from homology"/>
<dbReference type="InterPro" id="IPR001238">
    <property type="entry name" value="DNA-binding_RecF"/>
</dbReference>
<dbReference type="AlphaFoldDB" id="A0A1F5N0S8"/>
<feature type="binding site" evidence="9">
    <location>
        <begin position="29"/>
        <end position="36"/>
    </location>
    <ligand>
        <name>ATP</name>
        <dbReference type="ChEBI" id="CHEBI:30616"/>
    </ligand>
</feature>
<keyword evidence="8 9" id="KW-0238">DNA-binding</keyword>
<keyword evidence="6 9" id="KW-0547">Nucleotide-binding</keyword>
<gene>
    <name evidence="9" type="primary">recF</name>
    <name evidence="12" type="ORF">A2617_03560</name>
</gene>
<dbReference type="Pfam" id="PF02463">
    <property type="entry name" value="SMC_N"/>
    <property type="match status" value="1"/>
</dbReference>
<dbReference type="Gene3D" id="1.20.1050.90">
    <property type="entry name" value="RecF/RecN/SMC, N-terminal domain"/>
    <property type="match status" value="1"/>
</dbReference>
<evidence type="ECO:0000256" key="4">
    <source>
        <dbReference type="ARBA" id="ARBA00022490"/>
    </source>
</evidence>
<dbReference type="InterPro" id="IPR042174">
    <property type="entry name" value="RecF_2"/>
</dbReference>
<comment type="caution">
    <text evidence="12">The sequence shown here is derived from an EMBL/GenBank/DDBJ whole genome shotgun (WGS) entry which is preliminary data.</text>
</comment>
<evidence type="ECO:0000256" key="1">
    <source>
        <dbReference type="ARBA" id="ARBA00004496"/>
    </source>
</evidence>
<dbReference type="EMBL" id="MFEC01000015">
    <property type="protein sequence ID" value="OGE71228.1"/>
    <property type="molecule type" value="Genomic_DNA"/>
</dbReference>
<dbReference type="PROSITE" id="PS00618">
    <property type="entry name" value="RECF_2"/>
    <property type="match status" value="1"/>
</dbReference>
<dbReference type="InterPro" id="IPR027417">
    <property type="entry name" value="P-loop_NTPase"/>
</dbReference>
<evidence type="ECO:0000256" key="9">
    <source>
        <dbReference type="HAMAP-Rule" id="MF_00365"/>
    </source>
</evidence>
<name>A0A1F5N0S8_9BACT</name>
<evidence type="ECO:0000256" key="7">
    <source>
        <dbReference type="ARBA" id="ARBA00022840"/>
    </source>
</evidence>
<comment type="subcellular location">
    <subcellularLocation>
        <location evidence="1 9 10">Cytoplasm</location>
    </subcellularLocation>
</comment>
<evidence type="ECO:0000256" key="10">
    <source>
        <dbReference type="RuleBase" id="RU000578"/>
    </source>
</evidence>
<keyword evidence="9 10" id="KW-0742">SOS response</keyword>
<dbReference type="GO" id="GO:0006302">
    <property type="term" value="P:double-strand break repair"/>
    <property type="evidence" value="ECO:0007669"/>
    <property type="project" value="TreeGrafter"/>
</dbReference>
<dbReference type="GO" id="GO:0006260">
    <property type="term" value="P:DNA replication"/>
    <property type="evidence" value="ECO:0007669"/>
    <property type="project" value="UniProtKB-UniRule"/>
</dbReference>
<protein>
    <recommendedName>
        <fullName evidence="3 9">DNA replication and repair protein RecF</fullName>
    </recommendedName>
</protein>
<dbReference type="GO" id="GO:0005524">
    <property type="term" value="F:ATP binding"/>
    <property type="evidence" value="ECO:0007669"/>
    <property type="project" value="UniProtKB-UniRule"/>
</dbReference>
<evidence type="ECO:0000256" key="8">
    <source>
        <dbReference type="ARBA" id="ARBA00023125"/>
    </source>
</evidence>
<dbReference type="Proteomes" id="UP000177135">
    <property type="component" value="Unassembled WGS sequence"/>
</dbReference>
<dbReference type="Gene3D" id="3.40.50.300">
    <property type="entry name" value="P-loop containing nucleotide triphosphate hydrolases"/>
    <property type="match status" value="1"/>
</dbReference>
<dbReference type="PANTHER" id="PTHR32182:SF0">
    <property type="entry name" value="DNA REPLICATION AND REPAIR PROTEIN RECF"/>
    <property type="match status" value="1"/>
</dbReference>
<dbReference type="InterPro" id="IPR003395">
    <property type="entry name" value="RecF/RecN/SMC_N"/>
</dbReference>
<dbReference type="GO" id="GO:0009432">
    <property type="term" value="P:SOS response"/>
    <property type="evidence" value="ECO:0007669"/>
    <property type="project" value="UniProtKB-UniRule"/>
</dbReference>
<dbReference type="GO" id="GO:0003697">
    <property type="term" value="F:single-stranded DNA binding"/>
    <property type="evidence" value="ECO:0007669"/>
    <property type="project" value="UniProtKB-UniRule"/>
</dbReference>
<keyword evidence="7 9" id="KW-0067">ATP-binding</keyword>
<dbReference type="InterPro" id="IPR018078">
    <property type="entry name" value="DNA-binding_RecF_CS"/>
</dbReference>
<evidence type="ECO:0000256" key="6">
    <source>
        <dbReference type="ARBA" id="ARBA00022741"/>
    </source>
</evidence>
<sequence>MALKRLSLINFRNFSKVDLDFSKCTLLVGDNAQGKSNLLESIYFLATTKSPRADCDIQLIKEDEGVCRVEGSISEDTEQLTMNDERLTRLEIGMQKKEGDGLGIEKRVKVNGIPRRSSDYIGNLVAIHFSPEDINLVTGPPALRRWHLDLTLAQVDKPYKNALNRYHSALTSRNRILKKIKEGLAKVDELDFWSREMVASGALIGEKRQQFFSYINAQPSLDFGQFRYLYHQNIISDDRMREYLAREVAAGVCLIGPHRDDFIFKMDGKDLAYFGSRGEQRTAVLELKLAELKYLCQGKDCSPLLLLDDVFSELDEVHREYVISTINGSQVILSAVEISQVPKSFLENAQIIQVKKGKIITPKSYA</sequence>
<dbReference type="PANTHER" id="PTHR32182">
    <property type="entry name" value="DNA REPLICATION AND REPAIR PROTEIN RECF"/>
    <property type="match status" value="1"/>
</dbReference>
<organism evidence="12 13">
    <name type="scientific">Candidatus Daviesbacteria bacterium RIFOXYD1_FULL_41_10</name>
    <dbReference type="NCBI Taxonomy" id="1797801"/>
    <lineage>
        <taxon>Bacteria</taxon>
        <taxon>Candidatus Daviesiibacteriota</taxon>
    </lineage>
</organism>
<reference evidence="12 13" key="1">
    <citation type="journal article" date="2016" name="Nat. Commun.">
        <title>Thousands of microbial genomes shed light on interconnected biogeochemical processes in an aquifer system.</title>
        <authorList>
            <person name="Anantharaman K."/>
            <person name="Brown C.T."/>
            <person name="Hug L.A."/>
            <person name="Sharon I."/>
            <person name="Castelle C.J."/>
            <person name="Probst A.J."/>
            <person name="Thomas B.C."/>
            <person name="Singh A."/>
            <person name="Wilkins M.J."/>
            <person name="Karaoz U."/>
            <person name="Brodie E.L."/>
            <person name="Williams K.H."/>
            <person name="Hubbard S.S."/>
            <person name="Banfield J.F."/>
        </authorList>
    </citation>
    <scope>NUCLEOTIDE SEQUENCE [LARGE SCALE GENOMIC DNA]</scope>
</reference>
<evidence type="ECO:0000313" key="12">
    <source>
        <dbReference type="EMBL" id="OGE71228.1"/>
    </source>
</evidence>
<dbReference type="SUPFAM" id="SSF52540">
    <property type="entry name" value="P-loop containing nucleoside triphosphate hydrolases"/>
    <property type="match status" value="1"/>
</dbReference>
<evidence type="ECO:0000256" key="3">
    <source>
        <dbReference type="ARBA" id="ARBA00020170"/>
    </source>
</evidence>
<evidence type="ECO:0000256" key="2">
    <source>
        <dbReference type="ARBA" id="ARBA00008016"/>
    </source>
</evidence>
<feature type="domain" description="RecF/RecN/SMC N-terminal" evidence="11">
    <location>
        <begin position="3"/>
        <end position="344"/>
    </location>
</feature>
<comment type="function">
    <text evidence="9 10">The RecF protein is involved in DNA metabolism; it is required for DNA replication and normal SOS inducibility. RecF binds preferentially to single-stranded, linear DNA. It also seems to bind ATP.</text>
</comment>
<evidence type="ECO:0000256" key="5">
    <source>
        <dbReference type="ARBA" id="ARBA00022705"/>
    </source>
</evidence>
<accession>A0A1F5N0S8</accession>
<keyword evidence="4 9" id="KW-0963">Cytoplasm</keyword>
<dbReference type="NCBIfam" id="TIGR00611">
    <property type="entry name" value="recf"/>
    <property type="match status" value="1"/>
</dbReference>
<dbReference type="HAMAP" id="MF_00365">
    <property type="entry name" value="RecF"/>
    <property type="match status" value="1"/>
</dbReference>
<dbReference type="GO" id="GO:0005737">
    <property type="term" value="C:cytoplasm"/>
    <property type="evidence" value="ECO:0007669"/>
    <property type="project" value="UniProtKB-SubCell"/>
</dbReference>
<comment type="similarity">
    <text evidence="2 9 10">Belongs to the RecF family.</text>
</comment>
<evidence type="ECO:0000313" key="13">
    <source>
        <dbReference type="Proteomes" id="UP000177135"/>
    </source>
</evidence>
<keyword evidence="9 10" id="KW-0227">DNA damage</keyword>
<dbReference type="GO" id="GO:0000731">
    <property type="term" value="P:DNA synthesis involved in DNA repair"/>
    <property type="evidence" value="ECO:0007669"/>
    <property type="project" value="TreeGrafter"/>
</dbReference>